<dbReference type="InterPro" id="IPR038499">
    <property type="entry name" value="BRO1_sf"/>
</dbReference>
<feature type="coiled-coil region" evidence="1">
    <location>
        <begin position="614"/>
        <end position="669"/>
    </location>
</feature>
<protein>
    <recommendedName>
        <fullName evidence="3">BRO1 domain-containing protein</fullName>
    </recommendedName>
</protein>
<accession>A0ABD0Z3M3</accession>
<dbReference type="CDD" id="cd09240">
    <property type="entry name" value="BRO1_Alix"/>
    <property type="match status" value="1"/>
</dbReference>
<dbReference type="InterPro" id="IPR025304">
    <property type="entry name" value="ALIX_V_dom"/>
</dbReference>
<feature type="region of interest" description="Disordered" evidence="2">
    <location>
        <begin position="712"/>
        <end position="733"/>
    </location>
</feature>
<dbReference type="PROSITE" id="PS51180">
    <property type="entry name" value="BRO1"/>
    <property type="match status" value="1"/>
</dbReference>
<evidence type="ECO:0000256" key="2">
    <source>
        <dbReference type="SAM" id="MobiDB-lite"/>
    </source>
</evidence>
<evidence type="ECO:0000313" key="5">
    <source>
        <dbReference type="Proteomes" id="UP001558652"/>
    </source>
</evidence>
<organism evidence="4 5">
    <name type="scientific">Ranatra chinensis</name>
    <dbReference type="NCBI Taxonomy" id="642074"/>
    <lineage>
        <taxon>Eukaryota</taxon>
        <taxon>Metazoa</taxon>
        <taxon>Ecdysozoa</taxon>
        <taxon>Arthropoda</taxon>
        <taxon>Hexapoda</taxon>
        <taxon>Insecta</taxon>
        <taxon>Pterygota</taxon>
        <taxon>Neoptera</taxon>
        <taxon>Paraneoptera</taxon>
        <taxon>Hemiptera</taxon>
        <taxon>Heteroptera</taxon>
        <taxon>Panheteroptera</taxon>
        <taxon>Nepomorpha</taxon>
        <taxon>Nepidae</taxon>
        <taxon>Ranatrinae</taxon>
        <taxon>Ranatra</taxon>
    </lineage>
</organism>
<dbReference type="PANTHER" id="PTHR23030:SF39">
    <property type="entry name" value="PROGRAMMED CELL DEATH 6-INTERACTING PROTEIN"/>
    <property type="match status" value="1"/>
</dbReference>
<dbReference type="AlphaFoldDB" id="A0ABD0Z3M3"/>
<proteinExistence type="predicted"/>
<reference evidence="4 5" key="1">
    <citation type="submission" date="2024-07" db="EMBL/GenBank/DDBJ databases">
        <title>Chromosome-level genome assembly of the water stick insect Ranatra chinensis (Heteroptera: Nepidae).</title>
        <authorList>
            <person name="Liu X."/>
        </authorList>
    </citation>
    <scope>NUCLEOTIDE SEQUENCE [LARGE SCALE GENOMIC DNA]</scope>
    <source>
        <strain evidence="4">Cailab_2021Rc</strain>
        <tissue evidence="4">Muscle</tissue>
    </source>
</reference>
<evidence type="ECO:0000259" key="3">
    <source>
        <dbReference type="PROSITE" id="PS51180"/>
    </source>
</evidence>
<keyword evidence="1" id="KW-0175">Coiled coil</keyword>
<dbReference type="InterPro" id="IPR004328">
    <property type="entry name" value="BRO1_dom"/>
</dbReference>
<dbReference type="SMART" id="SM01041">
    <property type="entry name" value="BRO1"/>
    <property type="match status" value="1"/>
</dbReference>
<keyword evidence="5" id="KW-1185">Reference proteome</keyword>
<gene>
    <name evidence="4" type="ORF">AAG570_010076</name>
</gene>
<dbReference type="GO" id="GO:0005737">
    <property type="term" value="C:cytoplasm"/>
    <property type="evidence" value="ECO:0007669"/>
    <property type="project" value="UniProtKB-ARBA"/>
</dbReference>
<dbReference type="FunFam" id="1.25.40.280:FF:000001">
    <property type="entry name" value="programmed cell death 6-interacting protein-like isoform X1"/>
    <property type="match status" value="1"/>
</dbReference>
<dbReference type="Gene3D" id="1.20.140.50">
    <property type="entry name" value="alix/aip1 like domains"/>
    <property type="match status" value="1"/>
</dbReference>
<dbReference type="EMBL" id="JBFDAA010000005">
    <property type="protein sequence ID" value="KAL1132118.1"/>
    <property type="molecule type" value="Genomic_DNA"/>
</dbReference>
<dbReference type="Gene3D" id="1.25.40.280">
    <property type="entry name" value="alix/aip1 like domains"/>
    <property type="match status" value="1"/>
</dbReference>
<dbReference type="CDD" id="cd09235">
    <property type="entry name" value="V_Alix"/>
    <property type="match status" value="1"/>
</dbReference>
<comment type="caution">
    <text evidence="4">The sequence shown here is derived from an EMBL/GenBank/DDBJ whole genome shotgun (WGS) entry which is preliminary data.</text>
</comment>
<dbReference type="Proteomes" id="UP001558652">
    <property type="component" value="Unassembled WGS sequence"/>
</dbReference>
<feature type="coiled-coil region" evidence="1">
    <location>
        <begin position="443"/>
        <end position="470"/>
    </location>
</feature>
<dbReference type="Gene3D" id="1.20.120.560">
    <property type="entry name" value="alix/aip1 in complex with the ypdl late domain"/>
    <property type="match status" value="1"/>
</dbReference>
<dbReference type="PANTHER" id="PTHR23030">
    <property type="entry name" value="PCD6 INTERACTING PROTEIN-RELATED"/>
    <property type="match status" value="1"/>
</dbReference>
<evidence type="ECO:0000256" key="1">
    <source>
        <dbReference type="SAM" id="Coils"/>
    </source>
</evidence>
<dbReference type="Pfam" id="PF03097">
    <property type="entry name" value="BRO1"/>
    <property type="match status" value="1"/>
</dbReference>
<dbReference type="Pfam" id="PF13949">
    <property type="entry name" value="ALIX_LYPXL_bnd"/>
    <property type="match status" value="1"/>
</dbReference>
<sequence length="733" mass="82321">MADLLSVPLKKPSEVDLVKPLSNLISSTYSTADKPEDYSEQISELNKLRNTAVWRAFEKYESSLEVIYGYYDQLHALEAKIPPNDVQIPFKWKDAFNKGSLFGGRISLTLFSLSYEKVCVLFNIAALQSAVAATQSIESDEGLKLAAKLFQQASGIFTHLKNSVISAIQVEPTPDLSPETLSALASIMLAQAQEIFVYKAIRDRMKDGIIAKLCSQCEDYYADALKLTQKETVRHIWEKEWLPTIAGKQAAMHGLAEYYQSMTCKVNRAVGEEIARLQNSLELLKAGQSKSGRNMFQEYVNRVERGLVEAKKENDFIYHDRVPEVKFLAAIPKAALAKPISLPTQLSSNFKDLFQDLVPMPVHQAMAAYDVRKNELITREINELRTATYLLNGVLASLNLPAALEDTLGEEVPMSLVEKSQTICDLGGIRRLDAMITELPDLLQRNMEILNEAERMLNEEKASDDQLREQFRERWSRTSSDKLAENFRINASKYRELINNAISADKIIKEKYEKNKNGMMILSQGIDAMKAALPKCGNQGGSSNTPACQRLRQLMEEVETLKAERDSIECELKSPTTDIKETFLNSLSNEGSINEALISTESLGRSYGSLQQQVKESINKQQELLSKIQETNSEFTMERTGSGGLEAKREAVLKELATAHDAYKELQTNLNDGTKFYNDLTQMLVVFQNKISDFCFARKTEKEELLKDMTQDLSRGSAGTTPTPPSHHNTVYC</sequence>
<evidence type="ECO:0000313" key="4">
    <source>
        <dbReference type="EMBL" id="KAL1132118.1"/>
    </source>
</evidence>
<name>A0ABD0Z3M3_9HEMI</name>
<feature type="domain" description="BRO1" evidence="3">
    <location>
        <begin position="3"/>
        <end position="391"/>
    </location>
</feature>